<evidence type="ECO:0000256" key="4">
    <source>
        <dbReference type="ARBA" id="ARBA00023163"/>
    </source>
</evidence>
<feature type="domain" description="MADS-box" evidence="6">
    <location>
        <begin position="1"/>
        <end position="60"/>
    </location>
</feature>
<organism evidence="7 8">
    <name type="scientific">Vitis vinifera</name>
    <name type="common">Grape</name>
    <dbReference type="NCBI Taxonomy" id="29760"/>
    <lineage>
        <taxon>Eukaryota</taxon>
        <taxon>Viridiplantae</taxon>
        <taxon>Streptophyta</taxon>
        <taxon>Embryophyta</taxon>
        <taxon>Tracheophyta</taxon>
        <taxon>Spermatophyta</taxon>
        <taxon>Magnoliopsida</taxon>
        <taxon>eudicotyledons</taxon>
        <taxon>Gunneridae</taxon>
        <taxon>Pentapetalae</taxon>
        <taxon>rosids</taxon>
        <taxon>Vitales</taxon>
        <taxon>Vitaceae</taxon>
        <taxon>Viteae</taxon>
        <taxon>Vitis</taxon>
    </lineage>
</organism>
<keyword evidence="2" id="KW-0805">Transcription regulation</keyword>
<gene>
    <name evidence="7" type="ordered locus">VIT_19s0014g00310</name>
</gene>
<dbReference type="InParanoid" id="E0CS08"/>
<keyword evidence="5" id="KW-0539">Nucleus</keyword>
<keyword evidence="3" id="KW-0238">DNA-binding</keyword>
<protein>
    <recommendedName>
        <fullName evidence="6">MADS-box domain-containing protein</fullName>
    </recommendedName>
</protein>
<reference evidence="8" key="1">
    <citation type="journal article" date="2007" name="Nature">
        <title>The grapevine genome sequence suggests ancestral hexaploidization in major angiosperm phyla.</title>
        <authorList>
            <consortium name="The French-Italian Public Consortium for Grapevine Genome Characterization."/>
            <person name="Jaillon O."/>
            <person name="Aury J.-M."/>
            <person name="Noel B."/>
            <person name="Policriti A."/>
            <person name="Clepet C."/>
            <person name="Casagrande A."/>
            <person name="Choisne N."/>
            <person name="Aubourg S."/>
            <person name="Vitulo N."/>
            <person name="Jubin C."/>
            <person name="Vezzi A."/>
            <person name="Legeai F."/>
            <person name="Hugueney P."/>
            <person name="Dasilva C."/>
            <person name="Horner D."/>
            <person name="Mica E."/>
            <person name="Jublot D."/>
            <person name="Poulain J."/>
            <person name="Bruyere C."/>
            <person name="Billault A."/>
            <person name="Segurens B."/>
            <person name="Gouyvenoux M."/>
            <person name="Ugarte E."/>
            <person name="Cattonaro F."/>
            <person name="Anthouard V."/>
            <person name="Vico V."/>
            <person name="Del Fabbro C."/>
            <person name="Alaux M."/>
            <person name="Di Gaspero G."/>
            <person name="Dumas V."/>
            <person name="Felice N."/>
            <person name="Paillard S."/>
            <person name="Juman I."/>
            <person name="Moroldo M."/>
            <person name="Scalabrin S."/>
            <person name="Canaguier A."/>
            <person name="Le Clainche I."/>
            <person name="Malacrida G."/>
            <person name="Durand E."/>
            <person name="Pesole G."/>
            <person name="Laucou V."/>
            <person name="Chatelet P."/>
            <person name="Merdinoglu D."/>
            <person name="Delledonne M."/>
            <person name="Pezzotti M."/>
            <person name="Lecharny A."/>
            <person name="Scarpelli C."/>
            <person name="Artiguenave F."/>
            <person name="Pe M.E."/>
            <person name="Valle G."/>
            <person name="Morgante M."/>
            <person name="Caboche M."/>
            <person name="Adam-Blondon A.-F."/>
            <person name="Weissenbach J."/>
            <person name="Quetier F."/>
            <person name="Wincker P."/>
        </authorList>
    </citation>
    <scope>NUCLEOTIDE SEQUENCE [LARGE SCALE GENOMIC DNA]</scope>
    <source>
        <strain evidence="8">cv. Pinot noir / PN40024</strain>
    </source>
</reference>
<name>E0CS08_VITVI</name>
<dbReference type="GO" id="GO:0005634">
    <property type="term" value="C:nucleus"/>
    <property type="evidence" value="ECO:0007669"/>
    <property type="project" value="UniProtKB-SubCell"/>
</dbReference>
<evidence type="ECO:0000256" key="1">
    <source>
        <dbReference type="ARBA" id="ARBA00004123"/>
    </source>
</evidence>
<dbReference type="AlphaFoldDB" id="E0CS08"/>
<dbReference type="InterPro" id="IPR002100">
    <property type="entry name" value="TF_MADSbox"/>
</dbReference>
<dbReference type="HOGENOM" id="CLU_053053_13_2_1"/>
<dbReference type="PROSITE" id="PS50066">
    <property type="entry name" value="MADS_BOX_2"/>
    <property type="match status" value="1"/>
</dbReference>
<dbReference type="GO" id="GO:0003677">
    <property type="term" value="F:DNA binding"/>
    <property type="evidence" value="ECO:0007669"/>
    <property type="project" value="UniProtKB-KW"/>
</dbReference>
<dbReference type="PaxDb" id="29760-VIT_19s0014g00310.t01"/>
<proteinExistence type="predicted"/>
<accession>E0CS08</accession>
<dbReference type="InterPro" id="IPR050142">
    <property type="entry name" value="MADS-box/MEF2_TF"/>
</dbReference>
<dbReference type="PRINTS" id="PR00404">
    <property type="entry name" value="MADSDOMAIN"/>
</dbReference>
<dbReference type="Proteomes" id="UP000009183">
    <property type="component" value="Chromosome 19"/>
</dbReference>
<dbReference type="OMA" id="KYLELPC"/>
<evidence type="ECO:0000256" key="2">
    <source>
        <dbReference type="ARBA" id="ARBA00023015"/>
    </source>
</evidence>
<evidence type="ECO:0000313" key="8">
    <source>
        <dbReference type="Proteomes" id="UP000009183"/>
    </source>
</evidence>
<dbReference type="Gene3D" id="3.40.1810.10">
    <property type="entry name" value="Transcription factor, MADS-box"/>
    <property type="match status" value="1"/>
</dbReference>
<evidence type="ECO:0000259" key="6">
    <source>
        <dbReference type="PROSITE" id="PS50066"/>
    </source>
</evidence>
<dbReference type="SUPFAM" id="SSF55455">
    <property type="entry name" value="SRF-like"/>
    <property type="match status" value="1"/>
</dbReference>
<sequence length="78" mass="9169">MGRKIEMRKIENTTRRQITFSKRKSSLIRKANEISILCDVDVALLTYSPSGRLNKFCNRDRMEDVIKSYINLSPAKRY</sequence>
<keyword evidence="4" id="KW-0804">Transcription</keyword>
<keyword evidence="8" id="KW-1185">Reference proteome</keyword>
<comment type="subcellular location">
    <subcellularLocation>
        <location evidence="1">Nucleus</location>
    </subcellularLocation>
</comment>
<dbReference type="GO" id="GO:0046983">
    <property type="term" value="F:protein dimerization activity"/>
    <property type="evidence" value="ECO:0007669"/>
    <property type="project" value="InterPro"/>
</dbReference>
<dbReference type="eggNOG" id="KOG0014">
    <property type="taxonomic scope" value="Eukaryota"/>
</dbReference>
<evidence type="ECO:0000256" key="5">
    <source>
        <dbReference type="ARBA" id="ARBA00023242"/>
    </source>
</evidence>
<dbReference type="PANTHER" id="PTHR48019">
    <property type="entry name" value="SERUM RESPONSE FACTOR HOMOLOG"/>
    <property type="match status" value="1"/>
</dbReference>
<evidence type="ECO:0000256" key="3">
    <source>
        <dbReference type="ARBA" id="ARBA00023125"/>
    </source>
</evidence>
<dbReference type="OrthoDB" id="990187at2759"/>
<dbReference type="InterPro" id="IPR036879">
    <property type="entry name" value="TF_MADSbox_sf"/>
</dbReference>
<dbReference type="Pfam" id="PF00319">
    <property type="entry name" value="SRF-TF"/>
    <property type="match status" value="1"/>
</dbReference>
<dbReference type="EMBL" id="FN595229">
    <property type="protein sequence ID" value="CBI20107.3"/>
    <property type="molecule type" value="Genomic_DNA"/>
</dbReference>
<dbReference type="SMART" id="SM00432">
    <property type="entry name" value="MADS"/>
    <property type="match status" value="1"/>
</dbReference>
<dbReference type="STRING" id="29760.E0CS08"/>
<evidence type="ECO:0000313" key="7">
    <source>
        <dbReference type="EMBL" id="CBI20107.3"/>
    </source>
</evidence>